<keyword evidence="3" id="KW-1185">Reference proteome</keyword>
<proteinExistence type="predicted"/>
<sequence>MSSTPIHDELQNILGIETRGVDRTVEPFTETAPEAAPRHPRPRHQRA</sequence>
<feature type="compositionally biased region" description="Basic residues" evidence="1">
    <location>
        <begin position="38"/>
        <end position="47"/>
    </location>
</feature>
<evidence type="ECO:0000313" key="3">
    <source>
        <dbReference type="Proteomes" id="UP001432000"/>
    </source>
</evidence>
<name>A0ABZ2PQN5_9NOCA</name>
<dbReference type="Proteomes" id="UP001432000">
    <property type="component" value="Chromosome"/>
</dbReference>
<protein>
    <submittedName>
        <fullName evidence="2">Uncharacterized protein</fullName>
    </submittedName>
</protein>
<accession>A0ABZ2PQN5</accession>
<dbReference type="RefSeq" id="WP_338890250.1">
    <property type="nucleotide sequence ID" value="NZ_CP147846.1"/>
</dbReference>
<feature type="compositionally biased region" description="Basic and acidic residues" evidence="1">
    <location>
        <begin position="1"/>
        <end position="10"/>
    </location>
</feature>
<evidence type="ECO:0000256" key="1">
    <source>
        <dbReference type="SAM" id="MobiDB-lite"/>
    </source>
</evidence>
<feature type="region of interest" description="Disordered" evidence="1">
    <location>
        <begin position="1"/>
        <end position="47"/>
    </location>
</feature>
<organism evidence="2 3">
    <name type="scientific">Rhodococcus sovatensis</name>
    <dbReference type="NCBI Taxonomy" id="1805840"/>
    <lineage>
        <taxon>Bacteria</taxon>
        <taxon>Bacillati</taxon>
        <taxon>Actinomycetota</taxon>
        <taxon>Actinomycetes</taxon>
        <taxon>Mycobacteriales</taxon>
        <taxon>Nocardiaceae</taxon>
        <taxon>Rhodococcus</taxon>
    </lineage>
</organism>
<evidence type="ECO:0000313" key="2">
    <source>
        <dbReference type="EMBL" id="WXG69458.1"/>
    </source>
</evidence>
<dbReference type="EMBL" id="CP147846">
    <property type="protein sequence ID" value="WXG69458.1"/>
    <property type="molecule type" value="Genomic_DNA"/>
</dbReference>
<gene>
    <name evidence="2" type="ORF">WDS16_02540</name>
</gene>
<reference evidence="2 3" key="1">
    <citation type="submission" date="2024-03" db="EMBL/GenBank/DDBJ databases">
        <title>Natural products discovery in diverse microorganisms through a two-stage MS feature dereplication strategy.</title>
        <authorList>
            <person name="Zhang R."/>
        </authorList>
    </citation>
    <scope>NUCLEOTIDE SEQUENCE [LARGE SCALE GENOMIC DNA]</scope>
    <source>
        <strain evidence="2 3">18930</strain>
    </source>
</reference>